<dbReference type="InterPro" id="IPR003447">
    <property type="entry name" value="FEMABX"/>
</dbReference>
<dbReference type="GO" id="GO:0071555">
    <property type="term" value="P:cell wall organization"/>
    <property type="evidence" value="ECO:0007669"/>
    <property type="project" value="UniProtKB-KW"/>
</dbReference>
<evidence type="ECO:0000256" key="2">
    <source>
        <dbReference type="ARBA" id="ARBA00022679"/>
    </source>
</evidence>
<dbReference type="PANTHER" id="PTHR36174:SF1">
    <property type="entry name" value="LIPID II:GLYCINE GLYCYLTRANSFERASE"/>
    <property type="match status" value="1"/>
</dbReference>
<name>A0A1F4SMQ5_UNCSA</name>
<sequence>MRLINNISKEFWNEFVANQDEPAILQSYEWGELKALHGWEPLRLAVEDDNKVVAAISILKRKLPYVKLNLFYAPRGPIVDFQNTQALDFFLAEIKKVAKKHNAILLKIDPQVKESEPCTVKSVQNVLKEKGFVVCKKQIQPRSTFILDITKAPAELLKSFEEKTRYNIRLAAKKGVVVKELSTDDGVEVFYKIYQETCKRDNFLIHPLKYYQNIKKLLVDHGLANIFIAYLNDEPIAGVYTFKFGSRLWYMYGASLSKHRNVMPNHALHWHIIQWAKEKGLKDYDLFGIPSNPSEKHPLWGVYRFKKGFNGELVKYIGAYDLVYNPLLYKIIDKGINFYKACISLLKKGKISDSLEE</sequence>
<evidence type="ECO:0000256" key="5">
    <source>
        <dbReference type="ARBA" id="ARBA00023315"/>
    </source>
</evidence>
<dbReference type="InterPro" id="IPR050644">
    <property type="entry name" value="PG_Glycine_Bridge_Synth"/>
</dbReference>
<proteinExistence type="inferred from homology"/>
<dbReference type="InterPro" id="IPR016181">
    <property type="entry name" value="Acyl_CoA_acyltransferase"/>
</dbReference>
<evidence type="ECO:0000256" key="1">
    <source>
        <dbReference type="ARBA" id="ARBA00009943"/>
    </source>
</evidence>
<keyword evidence="6" id="KW-0961">Cell wall biogenesis/degradation</keyword>
<keyword evidence="2" id="KW-0808">Transferase</keyword>
<dbReference type="Proteomes" id="UP000178417">
    <property type="component" value="Unassembled WGS sequence"/>
</dbReference>
<dbReference type="EMBL" id="MEUB01000036">
    <property type="protein sequence ID" value="OGC21715.1"/>
    <property type="molecule type" value="Genomic_DNA"/>
</dbReference>
<comment type="caution">
    <text evidence="7">The sequence shown here is derived from an EMBL/GenBank/DDBJ whole genome shotgun (WGS) entry which is preliminary data.</text>
</comment>
<accession>A0A1F4SMQ5</accession>
<protein>
    <recommendedName>
        <fullName evidence="9">Methicillin resistance protein</fullName>
    </recommendedName>
</protein>
<dbReference type="PROSITE" id="PS51191">
    <property type="entry name" value="FEMABX"/>
    <property type="match status" value="1"/>
</dbReference>
<reference evidence="7 8" key="1">
    <citation type="journal article" date="2016" name="Nat. Commun.">
        <title>Thousands of microbial genomes shed light on interconnected biogeochemical processes in an aquifer system.</title>
        <authorList>
            <person name="Anantharaman K."/>
            <person name="Brown C.T."/>
            <person name="Hug L.A."/>
            <person name="Sharon I."/>
            <person name="Castelle C.J."/>
            <person name="Probst A.J."/>
            <person name="Thomas B.C."/>
            <person name="Singh A."/>
            <person name="Wilkins M.J."/>
            <person name="Karaoz U."/>
            <person name="Brodie E.L."/>
            <person name="Williams K.H."/>
            <person name="Hubbard S.S."/>
            <person name="Banfield J.F."/>
        </authorList>
    </citation>
    <scope>NUCLEOTIDE SEQUENCE [LARGE SCALE GENOMIC DNA]</scope>
</reference>
<dbReference type="GO" id="GO:0009252">
    <property type="term" value="P:peptidoglycan biosynthetic process"/>
    <property type="evidence" value="ECO:0007669"/>
    <property type="project" value="UniProtKB-KW"/>
</dbReference>
<evidence type="ECO:0000256" key="3">
    <source>
        <dbReference type="ARBA" id="ARBA00022960"/>
    </source>
</evidence>
<keyword evidence="5" id="KW-0012">Acyltransferase</keyword>
<evidence type="ECO:0000313" key="8">
    <source>
        <dbReference type="Proteomes" id="UP000178417"/>
    </source>
</evidence>
<evidence type="ECO:0000313" key="7">
    <source>
        <dbReference type="EMBL" id="OGC21715.1"/>
    </source>
</evidence>
<keyword evidence="4" id="KW-0573">Peptidoglycan synthesis</keyword>
<dbReference type="GO" id="GO:0008360">
    <property type="term" value="P:regulation of cell shape"/>
    <property type="evidence" value="ECO:0007669"/>
    <property type="project" value="UniProtKB-KW"/>
</dbReference>
<evidence type="ECO:0008006" key="9">
    <source>
        <dbReference type="Google" id="ProtNLM"/>
    </source>
</evidence>
<evidence type="ECO:0000256" key="4">
    <source>
        <dbReference type="ARBA" id="ARBA00022984"/>
    </source>
</evidence>
<dbReference type="SUPFAM" id="SSF55729">
    <property type="entry name" value="Acyl-CoA N-acyltransferases (Nat)"/>
    <property type="match status" value="2"/>
</dbReference>
<comment type="similarity">
    <text evidence="1">Belongs to the FemABX family.</text>
</comment>
<evidence type="ECO:0000256" key="6">
    <source>
        <dbReference type="ARBA" id="ARBA00023316"/>
    </source>
</evidence>
<dbReference type="GO" id="GO:0016755">
    <property type="term" value="F:aminoacyltransferase activity"/>
    <property type="evidence" value="ECO:0007669"/>
    <property type="project" value="InterPro"/>
</dbReference>
<keyword evidence="3" id="KW-0133">Cell shape</keyword>
<organism evidence="7 8">
    <name type="scientific">candidate division WOR-1 bacterium RIFOXYB2_FULL_37_13</name>
    <dbReference type="NCBI Taxonomy" id="1802579"/>
    <lineage>
        <taxon>Bacteria</taxon>
        <taxon>Bacillati</taxon>
        <taxon>Saganbacteria</taxon>
    </lineage>
</organism>
<dbReference type="Pfam" id="PF02388">
    <property type="entry name" value="FemAB"/>
    <property type="match status" value="2"/>
</dbReference>
<dbReference type="Gene3D" id="3.40.630.30">
    <property type="match status" value="2"/>
</dbReference>
<dbReference type="PANTHER" id="PTHR36174">
    <property type="entry name" value="LIPID II:GLYCINE GLYCYLTRANSFERASE"/>
    <property type="match status" value="1"/>
</dbReference>
<dbReference type="STRING" id="1802579.A2310_00205"/>
<gene>
    <name evidence="7" type="ORF">A2310_00205</name>
</gene>
<dbReference type="AlphaFoldDB" id="A0A1F4SMQ5"/>